<dbReference type="EMBL" id="JBJXBP010000005">
    <property type="protein sequence ID" value="KAL3829163.1"/>
    <property type="molecule type" value="Genomic_DNA"/>
</dbReference>
<name>A0ABD3SXI8_9LAMI</name>
<accession>A0ABD3SXI8</accession>
<reference evidence="1 2" key="1">
    <citation type="submission" date="2024-12" db="EMBL/GenBank/DDBJ databases">
        <title>The unique morphological basis and parallel evolutionary history of personate flowers in Penstemon.</title>
        <authorList>
            <person name="Depatie T.H."/>
            <person name="Wessinger C.A."/>
        </authorList>
    </citation>
    <scope>NUCLEOTIDE SEQUENCE [LARGE SCALE GENOMIC DNA]</scope>
    <source>
        <strain evidence="1">WTNN_2</strain>
        <tissue evidence="1">Leaf</tissue>
    </source>
</reference>
<protein>
    <submittedName>
        <fullName evidence="1">Uncharacterized protein</fullName>
    </submittedName>
</protein>
<gene>
    <name evidence="1" type="ORF">ACJIZ3_017965</name>
</gene>
<dbReference type="Proteomes" id="UP001634393">
    <property type="component" value="Unassembled WGS sequence"/>
</dbReference>
<comment type="caution">
    <text evidence="1">The sequence shown here is derived from an EMBL/GenBank/DDBJ whole genome shotgun (WGS) entry which is preliminary data.</text>
</comment>
<evidence type="ECO:0000313" key="1">
    <source>
        <dbReference type="EMBL" id="KAL3829163.1"/>
    </source>
</evidence>
<keyword evidence="2" id="KW-1185">Reference proteome</keyword>
<sequence length="102" mass="10968">MEFAQLLANPRVYQRPRRCNRRGKLENSLRNDFTNAATASDLTADNESCEKINSISEAIIQSAIDFKSTTAVSVARLGVPRGGVRGGVAFNTISSSSETSSS</sequence>
<proteinExistence type="predicted"/>
<organism evidence="1 2">
    <name type="scientific">Penstemon smallii</name>
    <dbReference type="NCBI Taxonomy" id="265156"/>
    <lineage>
        <taxon>Eukaryota</taxon>
        <taxon>Viridiplantae</taxon>
        <taxon>Streptophyta</taxon>
        <taxon>Embryophyta</taxon>
        <taxon>Tracheophyta</taxon>
        <taxon>Spermatophyta</taxon>
        <taxon>Magnoliopsida</taxon>
        <taxon>eudicotyledons</taxon>
        <taxon>Gunneridae</taxon>
        <taxon>Pentapetalae</taxon>
        <taxon>asterids</taxon>
        <taxon>lamiids</taxon>
        <taxon>Lamiales</taxon>
        <taxon>Plantaginaceae</taxon>
        <taxon>Cheloneae</taxon>
        <taxon>Penstemon</taxon>
    </lineage>
</organism>
<evidence type="ECO:0000313" key="2">
    <source>
        <dbReference type="Proteomes" id="UP001634393"/>
    </source>
</evidence>
<dbReference type="AlphaFoldDB" id="A0ABD3SXI8"/>